<organism evidence="1 2">
    <name type="scientific">Vanilla planifolia</name>
    <name type="common">Vanilla</name>
    <dbReference type="NCBI Taxonomy" id="51239"/>
    <lineage>
        <taxon>Eukaryota</taxon>
        <taxon>Viridiplantae</taxon>
        <taxon>Streptophyta</taxon>
        <taxon>Embryophyta</taxon>
        <taxon>Tracheophyta</taxon>
        <taxon>Spermatophyta</taxon>
        <taxon>Magnoliopsida</taxon>
        <taxon>Liliopsida</taxon>
        <taxon>Asparagales</taxon>
        <taxon>Orchidaceae</taxon>
        <taxon>Vanilloideae</taxon>
        <taxon>Vanilleae</taxon>
        <taxon>Vanilla</taxon>
    </lineage>
</organism>
<accession>A0A835QI89</accession>
<keyword evidence="2" id="KW-1185">Reference proteome</keyword>
<dbReference type="AlphaFoldDB" id="A0A835QI89"/>
<dbReference type="Proteomes" id="UP000636800">
    <property type="component" value="Chromosome 7"/>
</dbReference>
<gene>
    <name evidence="1" type="ORF">HPP92_015623</name>
</gene>
<evidence type="ECO:0000313" key="1">
    <source>
        <dbReference type="EMBL" id="KAG0473766.1"/>
    </source>
</evidence>
<dbReference type="OrthoDB" id="5835829at2759"/>
<comment type="caution">
    <text evidence="1">The sequence shown here is derived from an EMBL/GenBank/DDBJ whole genome shotgun (WGS) entry which is preliminary data.</text>
</comment>
<evidence type="ECO:0000313" key="2">
    <source>
        <dbReference type="Proteomes" id="UP000636800"/>
    </source>
</evidence>
<proteinExistence type="predicted"/>
<dbReference type="EMBL" id="JADCNL010000007">
    <property type="protein sequence ID" value="KAG0473766.1"/>
    <property type="molecule type" value="Genomic_DNA"/>
</dbReference>
<name>A0A835QI89_VANPL</name>
<sequence length="69" mass="8066">MARANQDFELPTEEILEKYSRKQNLGKVATMFHSPAQLNLLYARNLQASVMIVGDDRRRLFQKGFHSER</sequence>
<protein>
    <submittedName>
        <fullName evidence="1">Uncharacterized protein</fullName>
    </submittedName>
</protein>
<reference evidence="1 2" key="1">
    <citation type="journal article" date="2020" name="Nat. Food">
        <title>A phased Vanilla planifolia genome enables genetic improvement of flavour and production.</title>
        <authorList>
            <person name="Hasing T."/>
            <person name="Tang H."/>
            <person name="Brym M."/>
            <person name="Khazi F."/>
            <person name="Huang T."/>
            <person name="Chambers A.H."/>
        </authorList>
    </citation>
    <scope>NUCLEOTIDE SEQUENCE [LARGE SCALE GENOMIC DNA]</scope>
    <source>
        <tissue evidence="1">Leaf</tissue>
    </source>
</reference>